<evidence type="ECO:0000313" key="2">
    <source>
        <dbReference type="EMBL" id="KAK2661406.1"/>
    </source>
</evidence>
<feature type="region of interest" description="Disordered" evidence="1">
    <location>
        <begin position="93"/>
        <end position="117"/>
    </location>
</feature>
<name>A0AAE0CS56_9ROSI</name>
<feature type="compositionally biased region" description="Low complexity" evidence="1">
    <location>
        <begin position="99"/>
        <end position="109"/>
    </location>
</feature>
<dbReference type="AlphaFoldDB" id="A0AAE0CS56"/>
<evidence type="ECO:0000313" key="3">
    <source>
        <dbReference type="Proteomes" id="UP001280121"/>
    </source>
</evidence>
<accession>A0AAE0CS56</accession>
<sequence>MTEYLTKKKNIFDALAHTGYVISEEDKIMYVLSGLGSEYDQFVIPITSMKNCYSMPAIIALLLTYEVRIYQNMQIESLNVNIVVNKRGDNSFQANSGRGHNQNFNYQGNNNGGRFGN</sequence>
<comment type="caution">
    <text evidence="2">The sequence shown here is derived from an EMBL/GenBank/DDBJ whole genome shotgun (WGS) entry which is preliminary data.</text>
</comment>
<gene>
    <name evidence="2" type="ORF">Ddye_007939</name>
</gene>
<protein>
    <submittedName>
        <fullName evidence="2">Uncharacterized protein</fullName>
    </submittedName>
</protein>
<keyword evidence="3" id="KW-1185">Reference proteome</keyword>
<dbReference type="PANTHER" id="PTHR47481">
    <property type="match status" value="1"/>
</dbReference>
<evidence type="ECO:0000256" key="1">
    <source>
        <dbReference type="SAM" id="MobiDB-lite"/>
    </source>
</evidence>
<dbReference type="PANTHER" id="PTHR47481:SF22">
    <property type="entry name" value="RETROTRANSPOSON GAG DOMAIN-CONTAINING PROTEIN"/>
    <property type="match status" value="1"/>
</dbReference>
<dbReference type="Proteomes" id="UP001280121">
    <property type="component" value="Unassembled WGS sequence"/>
</dbReference>
<dbReference type="EMBL" id="JANJYI010000002">
    <property type="protein sequence ID" value="KAK2661406.1"/>
    <property type="molecule type" value="Genomic_DNA"/>
</dbReference>
<reference evidence="2" key="1">
    <citation type="journal article" date="2023" name="Plant J.">
        <title>Genome sequences and population genomics provide insights into the demographic history, inbreeding, and mutation load of two 'living fossil' tree species of Dipteronia.</title>
        <authorList>
            <person name="Feng Y."/>
            <person name="Comes H.P."/>
            <person name="Chen J."/>
            <person name="Zhu S."/>
            <person name="Lu R."/>
            <person name="Zhang X."/>
            <person name="Li P."/>
            <person name="Qiu J."/>
            <person name="Olsen K.M."/>
            <person name="Qiu Y."/>
        </authorList>
    </citation>
    <scope>NUCLEOTIDE SEQUENCE</scope>
    <source>
        <strain evidence="2">KIB01</strain>
    </source>
</reference>
<organism evidence="2 3">
    <name type="scientific">Dipteronia dyeriana</name>
    <dbReference type="NCBI Taxonomy" id="168575"/>
    <lineage>
        <taxon>Eukaryota</taxon>
        <taxon>Viridiplantae</taxon>
        <taxon>Streptophyta</taxon>
        <taxon>Embryophyta</taxon>
        <taxon>Tracheophyta</taxon>
        <taxon>Spermatophyta</taxon>
        <taxon>Magnoliopsida</taxon>
        <taxon>eudicotyledons</taxon>
        <taxon>Gunneridae</taxon>
        <taxon>Pentapetalae</taxon>
        <taxon>rosids</taxon>
        <taxon>malvids</taxon>
        <taxon>Sapindales</taxon>
        <taxon>Sapindaceae</taxon>
        <taxon>Hippocastanoideae</taxon>
        <taxon>Acereae</taxon>
        <taxon>Dipteronia</taxon>
    </lineage>
</organism>
<proteinExistence type="predicted"/>